<evidence type="ECO:0000313" key="2">
    <source>
        <dbReference type="EMBL" id="KAK4008045.1"/>
    </source>
</evidence>
<accession>A0ABQ9Z598</accession>
<dbReference type="Gene3D" id="3.40.30.10">
    <property type="entry name" value="Glutaredoxin"/>
    <property type="match status" value="1"/>
</dbReference>
<reference evidence="2 3" key="1">
    <citation type="journal article" date="2023" name="Nucleic Acids Res.">
        <title>The hologenome of Daphnia magna reveals possible DNA methylation and microbiome-mediated evolution of the host genome.</title>
        <authorList>
            <person name="Chaturvedi A."/>
            <person name="Li X."/>
            <person name="Dhandapani V."/>
            <person name="Marshall H."/>
            <person name="Kissane S."/>
            <person name="Cuenca-Cambronero M."/>
            <person name="Asole G."/>
            <person name="Calvet F."/>
            <person name="Ruiz-Romero M."/>
            <person name="Marangio P."/>
            <person name="Guigo R."/>
            <person name="Rago D."/>
            <person name="Mirbahai L."/>
            <person name="Eastwood N."/>
            <person name="Colbourne J.K."/>
            <person name="Zhou J."/>
            <person name="Mallon E."/>
            <person name="Orsini L."/>
        </authorList>
    </citation>
    <scope>NUCLEOTIDE SEQUENCE [LARGE SCALE GENOMIC DNA]</scope>
    <source>
        <strain evidence="2">LRV0_1</strain>
    </source>
</reference>
<feature type="domain" description="Spermatogenesis-associated protein 20-like TRX" evidence="1">
    <location>
        <begin position="1"/>
        <end position="59"/>
    </location>
</feature>
<dbReference type="PANTHER" id="PTHR42899">
    <property type="entry name" value="SPERMATOGENESIS-ASSOCIATED PROTEIN 20"/>
    <property type="match status" value="1"/>
</dbReference>
<evidence type="ECO:0000313" key="3">
    <source>
        <dbReference type="Proteomes" id="UP001234178"/>
    </source>
</evidence>
<keyword evidence="3" id="KW-1185">Reference proteome</keyword>
<sequence length="90" mass="9924">MSVWMTPELKPVYGGTYYPPDDRYYDQPGFTTILKSLAQKWKENPQKFKNSGGSIMAALTKAALLGKGNQVPSAAECGNLLINFDLLPQV</sequence>
<dbReference type="InterPro" id="IPR004879">
    <property type="entry name" value="Ssp411-like_TRX"/>
</dbReference>
<organism evidence="2 3">
    <name type="scientific">Daphnia magna</name>
    <dbReference type="NCBI Taxonomy" id="35525"/>
    <lineage>
        <taxon>Eukaryota</taxon>
        <taxon>Metazoa</taxon>
        <taxon>Ecdysozoa</taxon>
        <taxon>Arthropoda</taxon>
        <taxon>Crustacea</taxon>
        <taxon>Branchiopoda</taxon>
        <taxon>Diplostraca</taxon>
        <taxon>Cladocera</taxon>
        <taxon>Anomopoda</taxon>
        <taxon>Daphniidae</taxon>
        <taxon>Daphnia</taxon>
    </lineage>
</organism>
<name>A0ABQ9Z598_9CRUS</name>
<dbReference type="EMBL" id="JAOYFB010000002">
    <property type="protein sequence ID" value="KAK4008045.1"/>
    <property type="molecule type" value="Genomic_DNA"/>
</dbReference>
<dbReference type="PANTHER" id="PTHR42899:SF1">
    <property type="entry name" value="SPERMATOGENESIS-ASSOCIATED PROTEIN 20"/>
    <property type="match status" value="1"/>
</dbReference>
<comment type="caution">
    <text evidence="2">The sequence shown here is derived from an EMBL/GenBank/DDBJ whole genome shotgun (WGS) entry which is preliminary data.</text>
</comment>
<gene>
    <name evidence="2" type="ORF">OUZ56_013202</name>
</gene>
<protein>
    <recommendedName>
        <fullName evidence="1">Spermatogenesis-associated protein 20-like TRX domain-containing protein</fullName>
    </recommendedName>
</protein>
<evidence type="ECO:0000259" key="1">
    <source>
        <dbReference type="Pfam" id="PF03190"/>
    </source>
</evidence>
<dbReference type="InterPro" id="IPR024705">
    <property type="entry name" value="Ssp411"/>
</dbReference>
<dbReference type="Pfam" id="PF03190">
    <property type="entry name" value="Thioredox_DsbH"/>
    <property type="match status" value="1"/>
</dbReference>
<dbReference type="Proteomes" id="UP001234178">
    <property type="component" value="Unassembled WGS sequence"/>
</dbReference>
<proteinExistence type="predicted"/>